<dbReference type="EMBL" id="CP040324">
    <property type="protein sequence ID" value="QHB26504.1"/>
    <property type="molecule type" value="Genomic_DNA"/>
</dbReference>
<protein>
    <submittedName>
        <fullName evidence="2">Tail assembly protein</fullName>
    </submittedName>
</protein>
<evidence type="ECO:0000256" key="1">
    <source>
        <dbReference type="SAM" id="Phobius"/>
    </source>
</evidence>
<evidence type="ECO:0000313" key="2">
    <source>
        <dbReference type="EMBL" id="QHB26504.1"/>
    </source>
</evidence>
<feature type="transmembrane region" description="Helical" evidence="1">
    <location>
        <begin position="120"/>
        <end position="142"/>
    </location>
</feature>
<reference evidence="2 3" key="1">
    <citation type="submission" date="2019-05" db="EMBL/GenBank/DDBJ databases">
        <title>Complete genome sequence of Pseudomonas Pseudomonas resinovorans.</title>
        <authorList>
            <person name="Chen H.-P."/>
        </authorList>
    </citation>
    <scope>NUCLEOTIDE SEQUENCE [LARGE SCALE GENOMIC DNA]</scope>
    <source>
        <strain evidence="2 3">TCU-CK1</strain>
    </source>
</reference>
<proteinExistence type="predicted"/>
<gene>
    <name evidence="2" type="ORF">TCK1_1158</name>
</gene>
<dbReference type="Pfam" id="PF06805">
    <property type="entry name" value="Lambda_tail_I"/>
    <property type="match status" value="1"/>
</dbReference>
<dbReference type="Proteomes" id="UP000464593">
    <property type="component" value="Chromosome"/>
</dbReference>
<dbReference type="RefSeq" id="WP_159265978.1">
    <property type="nucleotide sequence ID" value="NZ_CP040324.1"/>
</dbReference>
<sequence>MTAFAIEDQPMTNVLLYGKLRRFGRSFRLSVRSPAEAIKALCIQVPGFERFIANSKAEGLEFAIFRGARNLEEKELGFGGTGDIRIAPVITGSKRAGLLQTIIGVAIVALAWWNPLGWSAATALAVGMGGGSMAVGGVIQMLSPQAQGLTMSGSPENLPSYAFGSAKNTTASGNPVPICIGKRRWGGAIISASIEAQDKA</sequence>
<dbReference type="InterPro" id="IPR010654">
    <property type="entry name" value="Phage_lambda_tail_I"/>
</dbReference>
<evidence type="ECO:0000313" key="3">
    <source>
        <dbReference type="Proteomes" id="UP000464593"/>
    </source>
</evidence>
<keyword evidence="1" id="KW-0472">Membrane</keyword>
<name>A0AAE6R9F9_9PSED</name>
<keyword evidence="1" id="KW-0812">Transmembrane</keyword>
<keyword evidence="1" id="KW-1133">Transmembrane helix</keyword>
<organism evidence="2 3">
    <name type="scientific">Pseudomonas monteilii</name>
    <dbReference type="NCBI Taxonomy" id="76759"/>
    <lineage>
        <taxon>Bacteria</taxon>
        <taxon>Pseudomonadati</taxon>
        <taxon>Pseudomonadota</taxon>
        <taxon>Gammaproteobacteria</taxon>
        <taxon>Pseudomonadales</taxon>
        <taxon>Pseudomonadaceae</taxon>
        <taxon>Pseudomonas</taxon>
    </lineage>
</organism>
<dbReference type="AlphaFoldDB" id="A0AAE6R9F9"/>
<feature type="transmembrane region" description="Helical" evidence="1">
    <location>
        <begin position="96"/>
        <end position="114"/>
    </location>
</feature>
<accession>A0AAE6R9F9</accession>